<evidence type="ECO:0008006" key="4">
    <source>
        <dbReference type="Google" id="ProtNLM"/>
    </source>
</evidence>
<evidence type="ECO:0000313" key="3">
    <source>
        <dbReference type="Proteomes" id="UP000308092"/>
    </source>
</evidence>
<keyword evidence="3" id="KW-1185">Reference proteome</keyword>
<feature type="transmembrane region" description="Helical" evidence="1">
    <location>
        <begin position="44"/>
        <end position="62"/>
    </location>
</feature>
<evidence type="ECO:0000313" key="2">
    <source>
        <dbReference type="EMBL" id="THC96737.1"/>
    </source>
</evidence>
<dbReference type="EMBL" id="SOSA01000101">
    <property type="protein sequence ID" value="THC96737.1"/>
    <property type="molecule type" value="Genomic_DNA"/>
</dbReference>
<accession>A0A4S3JPH8</accession>
<keyword evidence="1" id="KW-0812">Transmembrane</keyword>
<gene>
    <name evidence="2" type="ORF">EYZ11_003795</name>
</gene>
<organism evidence="2 3">
    <name type="scientific">Aspergillus tanneri</name>
    <dbReference type="NCBI Taxonomy" id="1220188"/>
    <lineage>
        <taxon>Eukaryota</taxon>
        <taxon>Fungi</taxon>
        <taxon>Dikarya</taxon>
        <taxon>Ascomycota</taxon>
        <taxon>Pezizomycotina</taxon>
        <taxon>Eurotiomycetes</taxon>
        <taxon>Eurotiomycetidae</taxon>
        <taxon>Eurotiales</taxon>
        <taxon>Aspergillaceae</taxon>
        <taxon>Aspergillus</taxon>
        <taxon>Aspergillus subgen. Circumdati</taxon>
    </lineage>
</organism>
<dbReference type="AlphaFoldDB" id="A0A4S3JPH8"/>
<keyword evidence="1" id="KW-1133">Transmembrane helix</keyword>
<evidence type="ECO:0000256" key="1">
    <source>
        <dbReference type="SAM" id="Phobius"/>
    </source>
</evidence>
<name>A0A4S3JPH8_9EURO</name>
<protein>
    <recommendedName>
        <fullName evidence="4">Major facilitator superfamily (MFS) profile domain-containing protein</fullName>
    </recommendedName>
</protein>
<dbReference type="Proteomes" id="UP000308092">
    <property type="component" value="Unassembled WGS sequence"/>
</dbReference>
<reference evidence="2 3" key="1">
    <citation type="submission" date="2019-03" db="EMBL/GenBank/DDBJ databases">
        <title>The genome sequence of a newly discovered highly antifungal drug resistant Aspergillus species, Aspergillus tanneri NIH 1004.</title>
        <authorList>
            <person name="Mounaud S."/>
            <person name="Singh I."/>
            <person name="Joardar V."/>
            <person name="Pakala S."/>
            <person name="Pakala S."/>
            <person name="Venepally P."/>
            <person name="Hoover J."/>
            <person name="Nierman W."/>
            <person name="Chung J."/>
            <person name="Losada L."/>
        </authorList>
    </citation>
    <scope>NUCLEOTIDE SEQUENCE [LARGE SCALE GENOMIC DNA]</scope>
    <source>
        <strain evidence="2 3">NIH1004</strain>
    </source>
</reference>
<dbReference type="VEuPathDB" id="FungiDB:EYZ11_003795"/>
<keyword evidence="1" id="KW-0472">Membrane</keyword>
<comment type="caution">
    <text evidence="2">The sequence shown here is derived from an EMBL/GenBank/DDBJ whole genome shotgun (WGS) entry which is preliminary data.</text>
</comment>
<proteinExistence type="predicted"/>
<sequence length="94" mass="10266">MVVGALLQCTAFHLHELIVGRLVTGFGLISACSLQPSDAWPFPLAFQIFVAAIILAFVLLLPDLHTEFTAIKATIVEMAKGSFHGMFTMDEDRC</sequence>